<evidence type="ECO:0000259" key="14">
    <source>
        <dbReference type="Pfam" id="PF02737"/>
    </source>
</evidence>
<evidence type="ECO:0000256" key="10">
    <source>
        <dbReference type="ARBA" id="ARBA00023239"/>
    </source>
</evidence>
<keyword evidence="6" id="KW-0520">NAD</keyword>
<organism evidence="15 16">
    <name type="scientific">Salipiger bermudensis (strain DSM 26914 / JCM 13377 / KCTC 12554 / HTCC2601)</name>
    <name type="common">Pelagibaca bermudensis</name>
    <dbReference type="NCBI Taxonomy" id="314265"/>
    <lineage>
        <taxon>Bacteria</taxon>
        <taxon>Pseudomonadati</taxon>
        <taxon>Pseudomonadota</taxon>
        <taxon>Alphaproteobacteria</taxon>
        <taxon>Rhodobacterales</taxon>
        <taxon>Roseobacteraceae</taxon>
        <taxon>Salipiger</taxon>
    </lineage>
</organism>
<keyword evidence="16" id="KW-1185">Reference proteome</keyword>
<dbReference type="EMBL" id="AATQ01000025">
    <property type="protein sequence ID" value="EAU45518.1"/>
    <property type="molecule type" value="Genomic_DNA"/>
</dbReference>
<evidence type="ECO:0000256" key="12">
    <source>
        <dbReference type="ARBA" id="ARBA00049556"/>
    </source>
</evidence>
<dbReference type="Gene3D" id="1.10.1040.10">
    <property type="entry name" value="N-(1-d-carboxylethyl)-l-norvaline Dehydrogenase, domain 2"/>
    <property type="match status" value="2"/>
</dbReference>
<dbReference type="OrthoDB" id="9771883at2"/>
<evidence type="ECO:0000313" key="15">
    <source>
        <dbReference type="EMBL" id="EAU45518.1"/>
    </source>
</evidence>
<name>Q0FMY4_SALBH</name>
<keyword evidence="7" id="KW-0443">Lipid metabolism</keyword>
<evidence type="ECO:0000256" key="4">
    <source>
        <dbReference type="ARBA" id="ARBA00022963"/>
    </source>
</evidence>
<dbReference type="GO" id="GO:0016853">
    <property type="term" value="F:isomerase activity"/>
    <property type="evidence" value="ECO:0007669"/>
    <property type="project" value="UniProtKB-KW"/>
</dbReference>
<comment type="subcellular location">
    <subcellularLocation>
        <location evidence="1">Peroxisome</location>
    </subcellularLocation>
</comment>
<dbReference type="SUPFAM" id="SSF48179">
    <property type="entry name" value="6-phosphogluconate dehydrogenase C-terminal domain-like"/>
    <property type="match status" value="1"/>
</dbReference>
<dbReference type="eggNOG" id="COG1024">
    <property type="taxonomic scope" value="Bacteria"/>
</dbReference>
<feature type="domain" description="3-hydroxyacyl-CoA dehydrogenase C-terminal" evidence="13">
    <location>
        <begin position="539"/>
        <end position="621"/>
    </location>
</feature>
<dbReference type="GO" id="GO:0003857">
    <property type="term" value="F:(3S)-3-hydroxyacyl-CoA dehydrogenase (NAD+) activity"/>
    <property type="evidence" value="ECO:0007669"/>
    <property type="project" value="UniProtKB-EC"/>
</dbReference>
<keyword evidence="11" id="KW-0511">Multifunctional enzyme</keyword>
<feature type="domain" description="3-hydroxyacyl-CoA dehydrogenase NAD binding" evidence="14">
    <location>
        <begin position="294"/>
        <end position="470"/>
    </location>
</feature>
<protein>
    <submittedName>
        <fullName evidence="15">Enoyl-CoA hydratase</fullName>
    </submittedName>
</protein>
<keyword evidence="8" id="KW-0576">Peroxisome</keyword>
<keyword evidence="10" id="KW-0456">Lyase</keyword>
<dbReference type="eggNOG" id="COG1250">
    <property type="taxonomic scope" value="Bacteria"/>
</dbReference>
<dbReference type="RefSeq" id="WP_007797511.1">
    <property type="nucleotide sequence ID" value="NZ_DS022276.1"/>
</dbReference>
<reference evidence="15 16" key="1">
    <citation type="journal article" date="2010" name="J. Bacteriol.">
        <title>Genome sequences of Pelagibaca bermudensis HTCC2601T and Maritimibacter alkaliphilus HTCC2654T, the type strains of two marine Roseobacter genera.</title>
        <authorList>
            <person name="Thrash J.C."/>
            <person name="Cho J.C."/>
            <person name="Ferriera S."/>
            <person name="Johnson J."/>
            <person name="Vergin K.L."/>
            <person name="Giovannoni S.J."/>
        </authorList>
    </citation>
    <scope>NUCLEOTIDE SEQUENCE [LARGE SCALE GENOMIC DNA]</scope>
    <source>
        <strain evidence="16">DSM 26914 / JCM 13377 / KCTC 12554 / HTCC2601</strain>
    </source>
</reference>
<dbReference type="Pfam" id="PF00378">
    <property type="entry name" value="ECH_1"/>
    <property type="match status" value="1"/>
</dbReference>
<dbReference type="SUPFAM" id="SSF52096">
    <property type="entry name" value="ClpP/crotonase"/>
    <property type="match status" value="1"/>
</dbReference>
<dbReference type="GO" id="GO:0070403">
    <property type="term" value="F:NAD+ binding"/>
    <property type="evidence" value="ECO:0007669"/>
    <property type="project" value="InterPro"/>
</dbReference>
<comment type="catalytic activity">
    <reaction evidence="12">
        <text>a (3S)-3-hydroxyacyl-CoA + NAD(+) = a 3-oxoacyl-CoA + NADH + H(+)</text>
        <dbReference type="Rhea" id="RHEA:22432"/>
        <dbReference type="ChEBI" id="CHEBI:15378"/>
        <dbReference type="ChEBI" id="CHEBI:57318"/>
        <dbReference type="ChEBI" id="CHEBI:57540"/>
        <dbReference type="ChEBI" id="CHEBI:57945"/>
        <dbReference type="ChEBI" id="CHEBI:90726"/>
        <dbReference type="EC" id="1.1.1.35"/>
    </reaction>
</comment>
<dbReference type="CDD" id="cd06558">
    <property type="entry name" value="crotonase-like"/>
    <property type="match status" value="1"/>
</dbReference>
<evidence type="ECO:0000256" key="11">
    <source>
        <dbReference type="ARBA" id="ARBA00023268"/>
    </source>
</evidence>
<dbReference type="Gene3D" id="3.40.50.720">
    <property type="entry name" value="NAD(P)-binding Rossmann-like Domain"/>
    <property type="match status" value="1"/>
</dbReference>
<sequence>MSVPRQIGIETRGALGVIYLRNAPVNALGHALRTAISDAHRAFCADPEIKAIALVGLPKFFSAGADIREFATGRKPPLLTEVIAQIEAAPKPTLALIGGVCFGGGFELTLACDIRLAAPNARFSFPEIRLGNIPGAGGTQKLPRLVGGPAALDIIVTAREVRAEEAAALGLCAEVLPDLEAALLRAEAMAAAGIERQPIGARAVPGDISEMDAAAETALGVARGALAVTRAVEGVRMAYDTPLEQGQAWERETFIELNASDQSRAQRHVFFAEREARKVPDLPRDTAPREITRAAVVGADSAGAGIAMCFARAGLPVVLIDTDAAQIERARARIAELWDQARDGGGIDGPTLVAQRARLELSTELHAAASADVVVAAVSEDMTQTQEIFSALDRICKPGAILVNNGATLDLDSIAQATRRPGDVIGMHFLQPDGAVRLLEVVRGARTAPEVIATVMALAPRLDKQPVLVGVCDGLVGNRMVRAFGREVQMLVEEGATPDQVDAALAGFGVDIGQQLRDACAGAQGQPPRAPLTEDEIRRRCLWQLVNTGCRLLEEGIALRASDIDVIFVHGYGFPRFRGGPMHHAEAVGLSKVLADIRHYHEMLGPRWAPAPLLERAVREGLSLDAAMTSEAVA</sequence>
<dbReference type="InterPro" id="IPR006176">
    <property type="entry name" value="3-OHacyl-CoA_DH_NAD-bd"/>
</dbReference>
<evidence type="ECO:0000256" key="9">
    <source>
        <dbReference type="ARBA" id="ARBA00023235"/>
    </source>
</evidence>
<accession>Q0FMY4</accession>
<keyword evidence="9" id="KW-0413">Isomerase</keyword>
<keyword evidence="5" id="KW-0560">Oxidoreductase</keyword>
<dbReference type="Pfam" id="PF02737">
    <property type="entry name" value="3HCDH_N"/>
    <property type="match status" value="1"/>
</dbReference>
<dbReference type="UniPathway" id="UPA00659"/>
<proteinExistence type="predicted"/>
<keyword evidence="3" id="KW-0276">Fatty acid metabolism</keyword>
<dbReference type="GO" id="GO:0004300">
    <property type="term" value="F:enoyl-CoA hydratase activity"/>
    <property type="evidence" value="ECO:0007669"/>
    <property type="project" value="UniProtKB-ARBA"/>
</dbReference>
<keyword evidence="4" id="KW-0442">Lipid degradation</keyword>
<evidence type="ECO:0000256" key="8">
    <source>
        <dbReference type="ARBA" id="ARBA00023140"/>
    </source>
</evidence>
<dbReference type="GO" id="GO:0006635">
    <property type="term" value="P:fatty acid beta-oxidation"/>
    <property type="evidence" value="ECO:0007669"/>
    <property type="project" value="UniProtKB-UniPathway"/>
</dbReference>
<dbReference type="InterPro" id="IPR029045">
    <property type="entry name" value="ClpP/crotonase-like_dom_sf"/>
</dbReference>
<dbReference type="InterPro" id="IPR001753">
    <property type="entry name" value="Enoyl-CoA_hydra/iso"/>
</dbReference>
<comment type="caution">
    <text evidence="15">The sequence shown here is derived from an EMBL/GenBank/DDBJ whole genome shotgun (WGS) entry which is preliminary data.</text>
</comment>
<evidence type="ECO:0000256" key="1">
    <source>
        <dbReference type="ARBA" id="ARBA00004275"/>
    </source>
</evidence>
<comment type="pathway">
    <text evidence="2">Lipid metabolism; fatty acid beta-oxidation.</text>
</comment>
<evidence type="ECO:0000256" key="6">
    <source>
        <dbReference type="ARBA" id="ARBA00023027"/>
    </source>
</evidence>
<dbReference type="Pfam" id="PF00725">
    <property type="entry name" value="3HCDH"/>
    <property type="match status" value="1"/>
</dbReference>
<dbReference type="InterPro" id="IPR008927">
    <property type="entry name" value="6-PGluconate_DH-like_C_sf"/>
</dbReference>
<dbReference type="Proteomes" id="UP000006230">
    <property type="component" value="Unassembled WGS sequence"/>
</dbReference>
<dbReference type="Gene3D" id="3.90.226.10">
    <property type="entry name" value="2-enoyl-CoA Hydratase, Chain A, domain 1"/>
    <property type="match status" value="1"/>
</dbReference>
<dbReference type="STRING" id="314265.R2601_17988"/>
<dbReference type="AlphaFoldDB" id="Q0FMY4"/>
<evidence type="ECO:0000256" key="7">
    <source>
        <dbReference type="ARBA" id="ARBA00023098"/>
    </source>
</evidence>
<evidence type="ECO:0000259" key="13">
    <source>
        <dbReference type="Pfam" id="PF00725"/>
    </source>
</evidence>
<dbReference type="InterPro" id="IPR006108">
    <property type="entry name" value="3HC_DH_C"/>
</dbReference>
<dbReference type="InterPro" id="IPR013328">
    <property type="entry name" value="6PGD_dom2"/>
</dbReference>
<evidence type="ECO:0000256" key="3">
    <source>
        <dbReference type="ARBA" id="ARBA00022832"/>
    </source>
</evidence>
<evidence type="ECO:0000313" key="16">
    <source>
        <dbReference type="Proteomes" id="UP000006230"/>
    </source>
</evidence>
<gene>
    <name evidence="15" type="ORF">R2601_17988</name>
</gene>
<evidence type="ECO:0000256" key="5">
    <source>
        <dbReference type="ARBA" id="ARBA00023002"/>
    </source>
</evidence>
<dbReference type="HOGENOM" id="CLU_009834_16_3_5"/>
<dbReference type="PANTHER" id="PTHR23309">
    <property type="entry name" value="3-HYDROXYACYL-COA DEHYROGENASE"/>
    <property type="match status" value="1"/>
</dbReference>
<evidence type="ECO:0000256" key="2">
    <source>
        <dbReference type="ARBA" id="ARBA00005005"/>
    </source>
</evidence>
<dbReference type="SUPFAM" id="SSF51735">
    <property type="entry name" value="NAD(P)-binding Rossmann-fold domains"/>
    <property type="match status" value="1"/>
</dbReference>
<dbReference type="InterPro" id="IPR036291">
    <property type="entry name" value="NAD(P)-bd_dom_sf"/>
</dbReference>